<dbReference type="SUPFAM" id="SSF82829">
    <property type="entry name" value="MesJ substrate recognition domain-like"/>
    <property type="match status" value="1"/>
</dbReference>
<evidence type="ECO:0000256" key="7">
    <source>
        <dbReference type="ARBA" id="ARBA00048539"/>
    </source>
</evidence>
<keyword evidence="3 8" id="KW-0436">Ligase</keyword>
<evidence type="ECO:0000256" key="2">
    <source>
        <dbReference type="ARBA" id="ARBA00022490"/>
    </source>
</evidence>
<comment type="catalytic activity">
    <reaction evidence="7 8">
        <text>cytidine(34) in tRNA(Ile2) + L-lysine + ATP = lysidine(34) in tRNA(Ile2) + AMP + diphosphate + H(+)</text>
        <dbReference type="Rhea" id="RHEA:43744"/>
        <dbReference type="Rhea" id="RHEA-COMP:10625"/>
        <dbReference type="Rhea" id="RHEA-COMP:10670"/>
        <dbReference type="ChEBI" id="CHEBI:15378"/>
        <dbReference type="ChEBI" id="CHEBI:30616"/>
        <dbReference type="ChEBI" id="CHEBI:32551"/>
        <dbReference type="ChEBI" id="CHEBI:33019"/>
        <dbReference type="ChEBI" id="CHEBI:82748"/>
        <dbReference type="ChEBI" id="CHEBI:83665"/>
        <dbReference type="ChEBI" id="CHEBI:456215"/>
        <dbReference type="EC" id="6.3.4.19"/>
    </reaction>
</comment>
<dbReference type="SUPFAM" id="SSF52402">
    <property type="entry name" value="Adenine nucleotide alpha hydrolases-like"/>
    <property type="match status" value="1"/>
</dbReference>
<comment type="domain">
    <text evidence="8">The N-terminal region contains the highly conserved SGGXDS motif, predicted to be a P-loop motif involved in ATP binding.</text>
</comment>
<dbReference type="Pfam" id="PF09179">
    <property type="entry name" value="TilS"/>
    <property type="match status" value="1"/>
</dbReference>
<evidence type="ECO:0000313" key="10">
    <source>
        <dbReference type="EMBL" id="MFC3882083.1"/>
    </source>
</evidence>
<dbReference type="InterPro" id="IPR012094">
    <property type="entry name" value="tRNA_Ile_lys_synt"/>
</dbReference>
<dbReference type="EMBL" id="JBHRZT010000005">
    <property type="protein sequence ID" value="MFC3882083.1"/>
    <property type="molecule type" value="Genomic_DNA"/>
</dbReference>
<dbReference type="Gene3D" id="3.40.50.620">
    <property type="entry name" value="HUPs"/>
    <property type="match status" value="1"/>
</dbReference>
<dbReference type="EC" id="6.3.4.19" evidence="8"/>
<dbReference type="PANTHER" id="PTHR43033">
    <property type="entry name" value="TRNA(ILE)-LYSIDINE SYNTHASE-RELATED"/>
    <property type="match status" value="1"/>
</dbReference>
<dbReference type="Gene3D" id="1.10.10.1360">
    <property type="entry name" value="tRNA (Ile)-lysidine synthase"/>
    <property type="match status" value="1"/>
</dbReference>
<dbReference type="NCBIfam" id="TIGR02432">
    <property type="entry name" value="lysidine_TilS_N"/>
    <property type="match status" value="1"/>
</dbReference>
<dbReference type="RefSeq" id="WP_377911227.1">
    <property type="nucleotide sequence ID" value="NZ_JBHRZT010000005.1"/>
</dbReference>
<evidence type="ECO:0000256" key="3">
    <source>
        <dbReference type="ARBA" id="ARBA00022598"/>
    </source>
</evidence>
<keyword evidence="2 8" id="KW-0963">Cytoplasm</keyword>
<evidence type="ECO:0000256" key="4">
    <source>
        <dbReference type="ARBA" id="ARBA00022694"/>
    </source>
</evidence>
<dbReference type="InterPro" id="IPR011063">
    <property type="entry name" value="TilS/TtcA_N"/>
</dbReference>
<dbReference type="SMART" id="SM00977">
    <property type="entry name" value="TilS_C"/>
    <property type="match status" value="1"/>
</dbReference>
<feature type="binding site" evidence="8">
    <location>
        <begin position="26"/>
        <end position="31"/>
    </location>
    <ligand>
        <name>ATP</name>
        <dbReference type="ChEBI" id="CHEBI:30616"/>
    </ligand>
</feature>
<dbReference type="InterPro" id="IPR014729">
    <property type="entry name" value="Rossmann-like_a/b/a_fold"/>
</dbReference>
<evidence type="ECO:0000256" key="6">
    <source>
        <dbReference type="ARBA" id="ARBA00022840"/>
    </source>
</evidence>
<evidence type="ECO:0000256" key="5">
    <source>
        <dbReference type="ARBA" id="ARBA00022741"/>
    </source>
</evidence>
<reference evidence="11" key="1">
    <citation type="journal article" date="2019" name="Int. J. Syst. Evol. Microbiol.">
        <title>The Global Catalogue of Microorganisms (GCM) 10K type strain sequencing project: providing services to taxonomists for standard genome sequencing and annotation.</title>
        <authorList>
            <consortium name="The Broad Institute Genomics Platform"/>
            <consortium name="The Broad Institute Genome Sequencing Center for Infectious Disease"/>
            <person name="Wu L."/>
            <person name="Ma J."/>
        </authorList>
    </citation>
    <scope>NUCLEOTIDE SEQUENCE [LARGE SCALE GENOMIC DNA]</scope>
    <source>
        <strain evidence="11">CCUG 61889</strain>
    </source>
</reference>
<sequence>MKQQVEQFMERHSLIEPDKTVVVGVSGGPDSLALLHLLWSMRERKKITIVAAHLDHMFRGKESEEDMEYVKMFCRERNILCETAQIDVSLYQREKGLGAQVAARECRYQFFETVMKKYKASYLALAHHGDDQVETILMRLARGSTMTGYAGMQMKRPFAGGNLVRPFLTVEKTQILAYCEQNALQPRIDKSNEKETYTRNRFRHHVLSFLKEENAHVHKQFQSFSEKLLEDAQYLEELTVQAMNKVMKRKKEEVLLTRDAFLEVRKPLQRRGIQLILNYLYKKVPPSLSSVHVDNLLIFLESEQPSGVLHFPDGLKVVRSYNDCLFTFHQEEVLPYMYELTMPGYVDLPNGRQIVCEIHNQLPIRVGGNDFFVLDIHELTLPLIVRTRKKGDKIAVKGMKGTKKVKDIFIDEKIPLEQRGTWPIVEDGSGRILWLPGLKKSAYEFDSIHGRKYGILYYK</sequence>
<comment type="subcellular location">
    <subcellularLocation>
        <location evidence="1 8">Cytoplasm</location>
    </subcellularLocation>
</comment>
<gene>
    <name evidence="8 10" type="primary">tilS</name>
    <name evidence="10" type="ORF">ACFOU2_00515</name>
</gene>
<dbReference type="InterPro" id="IPR015262">
    <property type="entry name" value="tRNA_Ile_lys_synt_subst-bd"/>
</dbReference>
<evidence type="ECO:0000256" key="1">
    <source>
        <dbReference type="ARBA" id="ARBA00004496"/>
    </source>
</evidence>
<keyword evidence="11" id="KW-1185">Reference proteome</keyword>
<keyword evidence="5 8" id="KW-0547">Nucleotide-binding</keyword>
<dbReference type="CDD" id="cd01992">
    <property type="entry name" value="TilS_N"/>
    <property type="match status" value="1"/>
</dbReference>
<evidence type="ECO:0000256" key="8">
    <source>
        <dbReference type="HAMAP-Rule" id="MF_01161"/>
    </source>
</evidence>
<dbReference type="GO" id="GO:0032267">
    <property type="term" value="F:tRNA(Ile)-lysidine synthase activity"/>
    <property type="evidence" value="ECO:0007669"/>
    <property type="project" value="UniProtKB-EC"/>
</dbReference>
<proteinExistence type="inferred from homology"/>
<comment type="caution">
    <text evidence="10">The sequence shown here is derived from an EMBL/GenBank/DDBJ whole genome shotgun (WGS) entry which is preliminary data.</text>
</comment>
<comment type="function">
    <text evidence="8">Ligates lysine onto the cytidine present at position 34 of the AUA codon-specific tRNA(Ile) that contains the anticodon CAU, in an ATP-dependent manner. Cytidine is converted to lysidine, thus changing the amino acid specificity of the tRNA from methionine to isoleucine.</text>
</comment>
<keyword evidence="6 8" id="KW-0067">ATP-binding</keyword>
<keyword evidence="4 8" id="KW-0819">tRNA processing</keyword>
<dbReference type="SUPFAM" id="SSF56037">
    <property type="entry name" value="PheT/TilS domain"/>
    <property type="match status" value="1"/>
</dbReference>
<evidence type="ECO:0000259" key="9">
    <source>
        <dbReference type="SMART" id="SM00977"/>
    </source>
</evidence>
<dbReference type="Pfam" id="PF01171">
    <property type="entry name" value="ATP_bind_3"/>
    <property type="match status" value="1"/>
</dbReference>
<dbReference type="Gene3D" id="3.30.465.60">
    <property type="match status" value="1"/>
</dbReference>
<accession>A0ABV8AVT2</accession>
<dbReference type="InterPro" id="IPR012795">
    <property type="entry name" value="tRNA_Ile_lys_synt_N"/>
</dbReference>
<dbReference type="InterPro" id="IPR012796">
    <property type="entry name" value="Lysidine-tRNA-synth_C"/>
</dbReference>
<protein>
    <recommendedName>
        <fullName evidence="8">tRNA(Ile)-lysidine synthase</fullName>
        <ecNumber evidence="8">6.3.4.19</ecNumber>
    </recommendedName>
    <alternativeName>
        <fullName evidence="8">tRNA(Ile)-2-lysyl-cytidine synthase</fullName>
    </alternativeName>
    <alternativeName>
        <fullName evidence="8">tRNA(Ile)-lysidine synthetase</fullName>
    </alternativeName>
</protein>
<dbReference type="Pfam" id="PF11734">
    <property type="entry name" value="TilS_C"/>
    <property type="match status" value="1"/>
</dbReference>
<feature type="domain" description="Lysidine-tRNA(Ile) synthetase C-terminal" evidence="9">
    <location>
        <begin position="383"/>
        <end position="458"/>
    </location>
</feature>
<name>A0ABV8AVT2_9BACI</name>
<dbReference type="Proteomes" id="UP001595752">
    <property type="component" value="Unassembled WGS sequence"/>
</dbReference>
<organism evidence="10 11">
    <name type="scientific">Bacillus songklensis</name>
    <dbReference type="NCBI Taxonomy" id="1069116"/>
    <lineage>
        <taxon>Bacteria</taxon>
        <taxon>Bacillati</taxon>
        <taxon>Bacillota</taxon>
        <taxon>Bacilli</taxon>
        <taxon>Bacillales</taxon>
        <taxon>Bacillaceae</taxon>
        <taxon>Bacillus</taxon>
    </lineage>
</organism>
<comment type="similarity">
    <text evidence="8">Belongs to the tRNA(Ile)-lysidine synthase family.</text>
</comment>
<dbReference type="NCBIfam" id="TIGR02433">
    <property type="entry name" value="lysidine_TilS_C"/>
    <property type="match status" value="1"/>
</dbReference>
<dbReference type="HAMAP" id="MF_01161">
    <property type="entry name" value="tRNA_Ile_lys_synt"/>
    <property type="match status" value="1"/>
</dbReference>
<dbReference type="PANTHER" id="PTHR43033:SF1">
    <property type="entry name" value="TRNA(ILE)-LYSIDINE SYNTHASE-RELATED"/>
    <property type="match status" value="1"/>
</dbReference>
<evidence type="ECO:0000313" key="11">
    <source>
        <dbReference type="Proteomes" id="UP001595752"/>
    </source>
</evidence>